<evidence type="ECO:0000256" key="2">
    <source>
        <dbReference type="SAM" id="Phobius"/>
    </source>
</evidence>
<dbReference type="EMBL" id="U30252">
    <property type="protein sequence ID" value="AAL03933.1"/>
    <property type="molecule type" value="Genomic_DNA"/>
</dbReference>
<name>Q935X5_SYNE7</name>
<feature type="region of interest" description="Disordered" evidence="1">
    <location>
        <begin position="170"/>
        <end position="189"/>
    </location>
</feature>
<gene>
    <name evidence="3" type="primary">SEA0021</name>
</gene>
<feature type="transmembrane region" description="Helical" evidence="2">
    <location>
        <begin position="54"/>
        <end position="75"/>
    </location>
</feature>
<organism evidence="3">
    <name type="scientific">Synechococcus elongatus (strain ATCC 33912 / PCC 7942 / FACHB-805)</name>
    <name type="common">Anacystis nidulans R2</name>
    <dbReference type="NCBI Taxonomy" id="1140"/>
    <lineage>
        <taxon>Bacteria</taxon>
        <taxon>Bacillati</taxon>
        <taxon>Cyanobacteriota</taxon>
        <taxon>Cyanophyceae</taxon>
        <taxon>Synechococcales</taxon>
        <taxon>Synechococcaceae</taxon>
        <taxon>Synechococcus</taxon>
    </lineage>
</organism>
<evidence type="ECO:0000256" key="1">
    <source>
        <dbReference type="SAM" id="MobiDB-lite"/>
    </source>
</evidence>
<accession>Q935X5</accession>
<evidence type="ECO:0000313" key="3">
    <source>
        <dbReference type="EMBL" id="AAL03933.1"/>
    </source>
</evidence>
<sequence>MSRGLLPPHLQNCWFRRRHCLQIVRDRCRDKDLLPHEIGWNAVPYNSGCCERAIAVRWLALVLVLVLSACTAFGLPDRAVIRAGLTLQLQQTETQLSDQLRLATPIIRVQKLKIRDRKPLDIGGRPAFQVLGQATWQLQQSGQKQQIKAQPFELYLQRQPQARTWRLAIPQPSSQSDRQEWSTYAIPLA</sequence>
<proteinExistence type="predicted"/>
<reference evidence="3" key="3">
    <citation type="submission" date="2002-11" db="EMBL/GenBank/DDBJ databases">
        <title>Synechococcus elongatus PCC7942 genome sequence, cosmid 7H1 and 2E8.</title>
        <authorList>
            <person name="Holtman C.K."/>
            <person name="Socias T."/>
            <person name="Mohler B.J."/>
            <person name="Chen Y."/>
            <person name="Min H."/>
            <person name="Golden S.S."/>
            <person name="Youderian P."/>
            <person name="Sandoval P."/>
            <person name="Gonzalez A."/>
            <person name="Salinas I."/>
        </authorList>
    </citation>
    <scope>NUCLEOTIDE SEQUENCE</scope>
</reference>
<reference evidence="3" key="2">
    <citation type="journal article" date="1992" name="Plant Mol. Biol.">
        <title>Primary structure of the Synechococcus PCC 7942 PAPS reductase gene.</title>
        <authorList>
            <person name="Niehaus A."/>
            <person name="Gisselmann G."/>
            <person name="Schwenn J.D."/>
        </authorList>
    </citation>
    <scope>NUCLEOTIDE SEQUENCE</scope>
</reference>
<keyword evidence="2" id="KW-0472">Membrane</keyword>
<protein>
    <submittedName>
        <fullName evidence="3">Uncharacterized protein</fullName>
    </submittedName>
</protein>
<keyword evidence="2" id="KW-1133">Transmembrane helix</keyword>
<dbReference type="AlphaFoldDB" id="Q935X5"/>
<reference evidence="3" key="1">
    <citation type="journal article" date="1983" name="J. Bacteriol.">
        <title>Regulation of the aromatic pathway in the cyanobacterium Synechococcus sp. strain Pcc6301 (Anacystis nidulans).</title>
        <authorList>
            <person name="Hall G.C."/>
            <person name="Flick M.B."/>
            <person name="Jensen R.A."/>
        </authorList>
    </citation>
    <scope>NUCLEOTIDE SEQUENCE</scope>
</reference>
<keyword evidence="2" id="KW-0812">Transmembrane</keyword>